<organism evidence="1 2">
    <name type="scientific">Xylanibacter ruminicola</name>
    <name type="common">Prevotella ruminicola</name>
    <dbReference type="NCBI Taxonomy" id="839"/>
    <lineage>
        <taxon>Bacteria</taxon>
        <taxon>Pseudomonadati</taxon>
        <taxon>Bacteroidota</taxon>
        <taxon>Bacteroidia</taxon>
        <taxon>Bacteroidales</taxon>
        <taxon>Prevotellaceae</taxon>
        <taxon>Xylanibacter</taxon>
    </lineage>
</organism>
<protein>
    <recommendedName>
        <fullName evidence="3">Glycosyl transferase family 2</fullName>
    </recommendedName>
</protein>
<dbReference type="GO" id="GO:0016758">
    <property type="term" value="F:hexosyltransferase activity"/>
    <property type="evidence" value="ECO:0007669"/>
    <property type="project" value="UniProtKB-ARBA"/>
</dbReference>
<proteinExistence type="predicted"/>
<reference evidence="1" key="1">
    <citation type="submission" date="2019-04" db="EMBL/GenBank/DDBJ databases">
        <title>Evolution of Biomass-Degrading Anaerobic Consortia Revealed by Metagenomics.</title>
        <authorList>
            <person name="Peng X."/>
        </authorList>
    </citation>
    <scope>NUCLEOTIDE SEQUENCE</scope>
    <source>
        <strain evidence="1">SIG140</strain>
    </source>
</reference>
<comment type="caution">
    <text evidence="1">The sequence shown here is derived from an EMBL/GenBank/DDBJ whole genome shotgun (WGS) entry which is preliminary data.</text>
</comment>
<gene>
    <name evidence="1" type="ORF">E7101_13260</name>
</gene>
<dbReference type="EMBL" id="SUYC01000019">
    <property type="protein sequence ID" value="MBE6271894.1"/>
    <property type="molecule type" value="Genomic_DNA"/>
</dbReference>
<evidence type="ECO:0000313" key="2">
    <source>
        <dbReference type="Proteomes" id="UP000806522"/>
    </source>
</evidence>
<name>A0A9D5S968_XYLRU</name>
<dbReference type="Proteomes" id="UP000806522">
    <property type="component" value="Unassembled WGS sequence"/>
</dbReference>
<dbReference type="AlphaFoldDB" id="A0A9D5S968"/>
<dbReference type="PANTHER" id="PTHR22916">
    <property type="entry name" value="GLYCOSYLTRANSFERASE"/>
    <property type="match status" value="1"/>
</dbReference>
<dbReference type="SUPFAM" id="SSF53448">
    <property type="entry name" value="Nucleotide-diphospho-sugar transferases"/>
    <property type="match status" value="1"/>
</dbReference>
<evidence type="ECO:0008006" key="3">
    <source>
        <dbReference type="Google" id="ProtNLM"/>
    </source>
</evidence>
<dbReference type="PANTHER" id="PTHR22916:SF3">
    <property type="entry name" value="UDP-GLCNAC:BETAGAL BETA-1,3-N-ACETYLGLUCOSAMINYLTRANSFERASE-LIKE PROTEIN 1"/>
    <property type="match status" value="1"/>
</dbReference>
<accession>A0A9D5S968</accession>
<dbReference type="InterPro" id="IPR029044">
    <property type="entry name" value="Nucleotide-diphossugar_trans"/>
</dbReference>
<evidence type="ECO:0000313" key="1">
    <source>
        <dbReference type="EMBL" id="MBE6271894.1"/>
    </source>
</evidence>
<dbReference type="Gene3D" id="3.90.550.10">
    <property type="entry name" value="Spore Coat Polysaccharide Biosynthesis Protein SpsA, Chain A"/>
    <property type="match status" value="1"/>
</dbReference>
<sequence length="349" mass="41087">MEEKQYRWMVCTRCVTFNQAPYIVDAMNGFTMQQTTFPFVCTIIDDASTDGELEVIRQYLQEHFDLEDKFVALNEETDDYVLCYARHKENRNCHFAVLWLKYNHYSRHKSIMPYIAAWKENSKYYAICEGDDYWTSSQKLQRQVLFLEQNDDYVMSYSQAAVRSGDDMVGLRKFKTCDFESIVCFNGITTLTVLFREELRERYNDEVVPIAPGGWLMGDYPIWLYLSLKGKIHYIAEPLGVYRLQSESASHSADLQKSLDFADNVCQVRLFFMDYAERITGVRNAKLRKKVAVENMKRMLSVYYSFNDFAGAKNYLKGNRKKLSFLSFFILKLKVIKESYIAGWKNVYR</sequence>